<name>A0A9W8H4K2_9FUNG</name>
<keyword evidence="3 5" id="KW-1133">Transmembrane helix</keyword>
<evidence type="ECO:0008006" key="8">
    <source>
        <dbReference type="Google" id="ProtNLM"/>
    </source>
</evidence>
<dbReference type="EMBL" id="JANBUL010000204">
    <property type="protein sequence ID" value="KAJ2778898.1"/>
    <property type="molecule type" value="Genomic_DNA"/>
</dbReference>
<reference evidence="6" key="1">
    <citation type="submission" date="2022-07" db="EMBL/GenBank/DDBJ databases">
        <title>Phylogenomic reconstructions and comparative analyses of Kickxellomycotina fungi.</title>
        <authorList>
            <person name="Reynolds N.K."/>
            <person name="Stajich J.E."/>
            <person name="Barry K."/>
            <person name="Grigoriev I.V."/>
            <person name="Crous P."/>
            <person name="Smith M.E."/>
        </authorList>
    </citation>
    <scope>NUCLEOTIDE SEQUENCE</scope>
    <source>
        <strain evidence="6">NBRC 105414</strain>
    </source>
</reference>
<feature type="transmembrane region" description="Helical" evidence="5">
    <location>
        <begin position="20"/>
        <end position="36"/>
    </location>
</feature>
<keyword evidence="4 5" id="KW-0472">Membrane</keyword>
<proteinExistence type="predicted"/>
<evidence type="ECO:0000256" key="1">
    <source>
        <dbReference type="ARBA" id="ARBA00004141"/>
    </source>
</evidence>
<organism evidence="6 7">
    <name type="scientific">Coemansia javaensis</name>
    <dbReference type="NCBI Taxonomy" id="2761396"/>
    <lineage>
        <taxon>Eukaryota</taxon>
        <taxon>Fungi</taxon>
        <taxon>Fungi incertae sedis</taxon>
        <taxon>Zoopagomycota</taxon>
        <taxon>Kickxellomycotina</taxon>
        <taxon>Kickxellomycetes</taxon>
        <taxon>Kickxellales</taxon>
        <taxon>Kickxellaceae</taxon>
        <taxon>Coemansia</taxon>
    </lineage>
</organism>
<dbReference type="PANTHER" id="PTHR31465:SF1">
    <property type="entry name" value="PROTEIN RTA1-RELATED"/>
    <property type="match status" value="1"/>
</dbReference>
<gene>
    <name evidence="6" type="ORF">H4R18_004326</name>
</gene>
<comment type="caution">
    <text evidence="6">The sequence shown here is derived from an EMBL/GenBank/DDBJ whole genome shotgun (WGS) entry which is preliminary data.</text>
</comment>
<feature type="transmembrane region" description="Helical" evidence="5">
    <location>
        <begin position="237"/>
        <end position="255"/>
    </location>
</feature>
<evidence type="ECO:0000256" key="3">
    <source>
        <dbReference type="ARBA" id="ARBA00022989"/>
    </source>
</evidence>
<feature type="transmembrane region" description="Helical" evidence="5">
    <location>
        <begin position="121"/>
        <end position="141"/>
    </location>
</feature>
<keyword evidence="2 5" id="KW-0812">Transmembrane</keyword>
<feature type="transmembrane region" description="Helical" evidence="5">
    <location>
        <begin position="66"/>
        <end position="83"/>
    </location>
</feature>
<dbReference type="Pfam" id="PF04479">
    <property type="entry name" value="RTA1"/>
    <property type="match status" value="1"/>
</dbReference>
<dbReference type="Proteomes" id="UP001140217">
    <property type="component" value="Unassembled WGS sequence"/>
</dbReference>
<sequence length="292" mass="32423">MVDPTYYFSYTPVNVAPEVAAAAFLGAAVVLAMQTFTSRGPRWLLVLPVTAFCEAVGYAFRTVCIYWTTLGTFTAMTLFLLLPPNALALTNYKTLGDVVRDSTARLPSGQAPRTFLLRPRFITWFFFASDVLSFLLQGAGVGISTQEGRRELAKQTVLAGLYVQLVFFAVFLGIAAYAFFDRRFVVRRGPRDATARQAKRRLFRVICLTTALLYVRSVYRVAEFVDGYGGRIYGTEYLFYVFDTLLVAASLAVYMQSFIGHHLRAPAEDPIKLRAYRPAGAGAGLPPPGRRL</sequence>
<evidence type="ECO:0000256" key="4">
    <source>
        <dbReference type="ARBA" id="ARBA00023136"/>
    </source>
</evidence>
<evidence type="ECO:0000313" key="6">
    <source>
        <dbReference type="EMBL" id="KAJ2778898.1"/>
    </source>
</evidence>
<protein>
    <recommendedName>
        <fullName evidence="8">RTA1 like protein</fullName>
    </recommendedName>
</protein>
<feature type="transmembrane region" description="Helical" evidence="5">
    <location>
        <begin position="43"/>
        <end position="60"/>
    </location>
</feature>
<accession>A0A9W8H4K2</accession>
<feature type="transmembrane region" description="Helical" evidence="5">
    <location>
        <begin position="161"/>
        <end position="180"/>
    </location>
</feature>
<feature type="transmembrane region" description="Helical" evidence="5">
    <location>
        <begin position="201"/>
        <end position="217"/>
    </location>
</feature>
<dbReference type="InterPro" id="IPR007568">
    <property type="entry name" value="RTA1"/>
</dbReference>
<keyword evidence="7" id="KW-1185">Reference proteome</keyword>
<evidence type="ECO:0000256" key="2">
    <source>
        <dbReference type="ARBA" id="ARBA00022692"/>
    </source>
</evidence>
<comment type="subcellular location">
    <subcellularLocation>
        <location evidence="1">Membrane</location>
        <topology evidence="1">Multi-pass membrane protein</topology>
    </subcellularLocation>
</comment>
<evidence type="ECO:0000256" key="5">
    <source>
        <dbReference type="SAM" id="Phobius"/>
    </source>
</evidence>
<dbReference type="AlphaFoldDB" id="A0A9W8H4K2"/>
<dbReference type="OrthoDB" id="3358017at2759"/>
<evidence type="ECO:0000313" key="7">
    <source>
        <dbReference type="Proteomes" id="UP001140217"/>
    </source>
</evidence>
<dbReference type="PANTHER" id="PTHR31465">
    <property type="entry name" value="PROTEIN RTA1-RELATED"/>
    <property type="match status" value="1"/>
</dbReference>
<dbReference type="GO" id="GO:0016020">
    <property type="term" value="C:membrane"/>
    <property type="evidence" value="ECO:0007669"/>
    <property type="project" value="UniProtKB-SubCell"/>
</dbReference>